<gene>
    <name evidence="1" type="ORF">FHS00_002982</name>
</gene>
<organism evidence="1 2">
    <name type="scientific">Limimaricola variabilis</name>
    <dbReference type="NCBI Taxonomy" id="1492771"/>
    <lineage>
        <taxon>Bacteria</taxon>
        <taxon>Pseudomonadati</taxon>
        <taxon>Pseudomonadota</taxon>
        <taxon>Alphaproteobacteria</taxon>
        <taxon>Rhodobacterales</taxon>
        <taxon>Paracoccaceae</taxon>
        <taxon>Limimaricola</taxon>
    </lineage>
</organism>
<proteinExistence type="predicted"/>
<reference evidence="1 2" key="1">
    <citation type="submission" date="2020-08" db="EMBL/GenBank/DDBJ databases">
        <title>Genomic Encyclopedia of Type Strains, Phase III (KMG-III): the genomes of soil and plant-associated and newly described type strains.</title>
        <authorList>
            <person name="Whitman W."/>
        </authorList>
    </citation>
    <scope>NUCLEOTIDE SEQUENCE [LARGE SCALE GENOMIC DNA]</scope>
    <source>
        <strain evidence="1 2">CECT 8572</strain>
    </source>
</reference>
<dbReference type="RefSeq" id="WP_183474862.1">
    <property type="nucleotide sequence ID" value="NZ_JACIBX010000014.1"/>
</dbReference>
<dbReference type="Proteomes" id="UP000576152">
    <property type="component" value="Unassembled WGS sequence"/>
</dbReference>
<protein>
    <submittedName>
        <fullName evidence="1">Uncharacterized protein</fullName>
    </submittedName>
</protein>
<name>A0ABR6HSD9_9RHOB</name>
<evidence type="ECO:0000313" key="1">
    <source>
        <dbReference type="EMBL" id="MBB3713378.1"/>
    </source>
</evidence>
<accession>A0ABR6HSD9</accession>
<evidence type="ECO:0000313" key="2">
    <source>
        <dbReference type="Proteomes" id="UP000576152"/>
    </source>
</evidence>
<comment type="caution">
    <text evidence="1">The sequence shown here is derived from an EMBL/GenBank/DDBJ whole genome shotgun (WGS) entry which is preliminary data.</text>
</comment>
<keyword evidence="2" id="KW-1185">Reference proteome</keyword>
<sequence length="104" mass="11184">MNYTIAVFDRLILACAPDDAPAELARRLEMVLPGDVGMRAHIESQLITVTGVSLFPEDVAAFQAGAIDLWHARPGALNGFADADGRRVTVAARLGGRKPWDGRL</sequence>
<dbReference type="EMBL" id="JACIBX010000014">
    <property type="protein sequence ID" value="MBB3713378.1"/>
    <property type="molecule type" value="Genomic_DNA"/>
</dbReference>